<evidence type="ECO:0000313" key="1">
    <source>
        <dbReference type="EMBL" id="GGL66752.1"/>
    </source>
</evidence>
<proteinExistence type="predicted"/>
<name>A0A830FEC9_9EURY</name>
<sequence>MTGEQPVRIRVSNTLSGDARASITVASDGKEYLAATLSSPADELQEITIPIPPGQTYTLDVDVSASLDSPDAVTLGRDTVRASGSSLSTTDDHRFTHSGPSTLRVVIGGESFLNIESDG</sequence>
<dbReference type="OrthoDB" id="382763at2157"/>
<gene>
    <name evidence="1" type="ORF">GCM10009039_25910</name>
</gene>
<evidence type="ECO:0000313" key="2">
    <source>
        <dbReference type="Proteomes" id="UP000607197"/>
    </source>
</evidence>
<accession>A0A830FEC9</accession>
<keyword evidence="2" id="KW-1185">Reference proteome</keyword>
<organism evidence="1 2">
    <name type="scientific">Halocalculus aciditolerans</name>
    <dbReference type="NCBI Taxonomy" id="1383812"/>
    <lineage>
        <taxon>Archaea</taxon>
        <taxon>Methanobacteriati</taxon>
        <taxon>Methanobacteriota</taxon>
        <taxon>Stenosarchaea group</taxon>
        <taxon>Halobacteria</taxon>
        <taxon>Halobacteriales</taxon>
        <taxon>Halobacteriaceae</taxon>
        <taxon>Halocalculus</taxon>
    </lineage>
</organism>
<reference evidence="1" key="1">
    <citation type="journal article" date="2014" name="Int. J. Syst. Evol. Microbiol.">
        <title>Complete genome sequence of Corynebacterium casei LMG S-19264T (=DSM 44701T), isolated from a smear-ripened cheese.</title>
        <authorList>
            <consortium name="US DOE Joint Genome Institute (JGI-PGF)"/>
            <person name="Walter F."/>
            <person name="Albersmeier A."/>
            <person name="Kalinowski J."/>
            <person name="Ruckert C."/>
        </authorList>
    </citation>
    <scope>NUCLEOTIDE SEQUENCE</scope>
    <source>
        <strain evidence="1">JCM 19596</strain>
    </source>
</reference>
<dbReference type="EMBL" id="BMPG01000003">
    <property type="protein sequence ID" value="GGL66752.1"/>
    <property type="molecule type" value="Genomic_DNA"/>
</dbReference>
<protein>
    <submittedName>
        <fullName evidence="1">Uncharacterized protein</fullName>
    </submittedName>
</protein>
<dbReference type="AlphaFoldDB" id="A0A830FEC9"/>
<comment type="caution">
    <text evidence="1">The sequence shown here is derived from an EMBL/GenBank/DDBJ whole genome shotgun (WGS) entry which is preliminary data.</text>
</comment>
<reference evidence="1" key="2">
    <citation type="submission" date="2020-09" db="EMBL/GenBank/DDBJ databases">
        <authorList>
            <person name="Sun Q."/>
            <person name="Ohkuma M."/>
        </authorList>
    </citation>
    <scope>NUCLEOTIDE SEQUENCE</scope>
    <source>
        <strain evidence="1">JCM 19596</strain>
    </source>
</reference>
<dbReference type="RefSeq" id="WP_188979578.1">
    <property type="nucleotide sequence ID" value="NZ_BMPG01000003.1"/>
</dbReference>
<dbReference type="Proteomes" id="UP000607197">
    <property type="component" value="Unassembled WGS sequence"/>
</dbReference>